<evidence type="ECO:0000313" key="3">
    <source>
        <dbReference type="EMBL" id="KAK6759317.1"/>
    </source>
</evidence>
<evidence type="ECO:0000256" key="1">
    <source>
        <dbReference type="SAM" id="SignalP"/>
    </source>
</evidence>
<feature type="chain" id="PRO_5045318659" description="Apple domain-containing protein" evidence="1">
    <location>
        <begin position="26"/>
        <end position="177"/>
    </location>
</feature>
<feature type="domain" description="Apple" evidence="2">
    <location>
        <begin position="63"/>
        <end position="147"/>
    </location>
</feature>
<sequence length="177" mass="20175">MMYPTSMGITLFLALSLQPDALISAKRSLGDLRRAKHFDTTPKRNIREHLKKLRIFAFGLRVCSRKRYVFTSTAVLQRVHMPTHERCVERCIESITFCKAAVFTPYKEKLTGVCTLYSENSAQQPAALHPDASVEPVSTVHELLQSCPQFSLSEITYKLSTNHRKRLEYGSERGRGK</sequence>
<proteinExistence type="predicted"/>
<protein>
    <recommendedName>
        <fullName evidence="2">Apple domain-containing protein</fullName>
    </recommendedName>
</protein>
<dbReference type="PROSITE" id="PS50948">
    <property type="entry name" value="PAN"/>
    <property type="match status" value="1"/>
</dbReference>
<dbReference type="InterPro" id="IPR003609">
    <property type="entry name" value="Pan_app"/>
</dbReference>
<feature type="signal peptide" evidence="1">
    <location>
        <begin position="1"/>
        <end position="25"/>
    </location>
</feature>
<dbReference type="Pfam" id="PF00024">
    <property type="entry name" value="PAN_1"/>
    <property type="match status" value="1"/>
</dbReference>
<name>A0ABR1E9E6_NECAM</name>
<dbReference type="SUPFAM" id="SSF57414">
    <property type="entry name" value="Hairpin loop containing domain-like"/>
    <property type="match status" value="1"/>
</dbReference>
<keyword evidence="1" id="KW-0732">Signal</keyword>
<dbReference type="EMBL" id="JAVFWL010000006">
    <property type="protein sequence ID" value="KAK6759317.1"/>
    <property type="molecule type" value="Genomic_DNA"/>
</dbReference>
<gene>
    <name evidence="3" type="primary">Necator_chrX.g21271</name>
    <name evidence="3" type="ORF">RB195_021110</name>
</gene>
<evidence type="ECO:0000313" key="4">
    <source>
        <dbReference type="Proteomes" id="UP001303046"/>
    </source>
</evidence>
<evidence type="ECO:0000259" key="2">
    <source>
        <dbReference type="PROSITE" id="PS50948"/>
    </source>
</evidence>
<accession>A0ABR1E9E6</accession>
<organism evidence="3 4">
    <name type="scientific">Necator americanus</name>
    <name type="common">Human hookworm</name>
    <dbReference type="NCBI Taxonomy" id="51031"/>
    <lineage>
        <taxon>Eukaryota</taxon>
        <taxon>Metazoa</taxon>
        <taxon>Ecdysozoa</taxon>
        <taxon>Nematoda</taxon>
        <taxon>Chromadorea</taxon>
        <taxon>Rhabditida</taxon>
        <taxon>Rhabditina</taxon>
        <taxon>Rhabditomorpha</taxon>
        <taxon>Strongyloidea</taxon>
        <taxon>Ancylostomatidae</taxon>
        <taxon>Bunostominae</taxon>
        <taxon>Necator</taxon>
    </lineage>
</organism>
<dbReference type="Proteomes" id="UP001303046">
    <property type="component" value="Unassembled WGS sequence"/>
</dbReference>
<comment type="caution">
    <text evidence="3">The sequence shown here is derived from an EMBL/GenBank/DDBJ whole genome shotgun (WGS) entry which is preliminary data.</text>
</comment>
<reference evidence="3 4" key="1">
    <citation type="submission" date="2023-08" db="EMBL/GenBank/DDBJ databases">
        <title>A Necator americanus chromosomal reference genome.</title>
        <authorList>
            <person name="Ilik V."/>
            <person name="Petrzelkova K.J."/>
            <person name="Pardy F."/>
            <person name="Fuh T."/>
            <person name="Niatou-Singa F.S."/>
            <person name="Gouil Q."/>
            <person name="Baker L."/>
            <person name="Ritchie M.E."/>
            <person name="Jex A.R."/>
            <person name="Gazzola D."/>
            <person name="Li H."/>
            <person name="Toshio Fujiwara R."/>
            <person name="Zhan B."/>
            <person name="Aroian R.V."/>
            <person name="Pafco B."/>
            <person name="Schwarz E.M."/>
        </authorList>
    </citation>
    <scope>NUCLEOTIDE SEQUENCE [LARGE SCALE GENOMIC DNA]</scope>
    <source>
        <strain evidence="3 4">Aroian</strain>
        <tissue evidence="3">Whole animal</tissue>
    </source>
</reference>
<keyword evidence="4" id="KW-1185">Reference proteome</keyword>